<comment type="caution">
    <text evidence="3">The sequence shown here is derived from an EMBL/GenBank/DDBJ whole genome shotgun (WGS) entry which is preliminary data.</text>
</comment>
<dbReference type="InterPro" id="IPR001296">
    <property type="entry name" value="Glyco_trans_1"/>
</dbReference>
<dbReference type="PANTHER" id="PTHR45947:SF3">
    <property type="entry name" value="SULFOQUINOVOSYL TRANSFERASE SQD2"/>
    <property type="match status" value="1"/>
</dbReference>
<dbReference type="CDD" id="cd03817">
    <property type="entry name" value="GT4_UGDG-like"/>
    <property type="match status" value="1"/>
</dbReference>
<evidence type="ECO:0000313" key="4">
    <source>
        <dbReference type="Proteomes" id="UP000824180"/>
    </source>
</evidence>
<evidence type="ECO:0000259" key="1">
    <source>
        <dbReference type="Pfam" id="PF00534"/>
    </source>
</evidence>
<organism evidence="3 4">
    <name type="scientific">Candidatus Limosilactobacillus merdavium</name>
    <dbReference type="NCBI Taxonomy" id="2838651"/>
    <lineage>
        <taxon>Bacteria</taxon>
        <taxon>Bacillati</taxon>
        <taxon>Bacillota</taxon>
        <taxon>Bacilli</taxon>
        <taxon>Lactobacillales</taxon>
        <taxon>Lactobacillaceae</taxon>
        <taxon>Limosilactobacillus</taxon>
    </lineage>
</organism>
<proteinExistence type="predicted"/>
<feature type="domain" description="Glycosyltransferase subfamily 4-like N-terminal" evidence="2">
    <location>
        <begin position="14"/>
        <end position="182"/>
    </location>
</feature>
<dbReference type="Gene3D" id="3.40.50.2000">
    <property type="entry name" value="Glycogen Phosphorylase B"/>
    <property type="match status" value="2"/>
</dbReference>
<dbReference type="EMBL" id="JAHLFK010000024">
    <property type="protein sequence ID" value="MBU3829817.1"/>
    <property type="molecule type" value="Genomic_DNA"/>
</dbReference>
<evidence type="ECO:0000259" key="2">
    <source>
        <dbReference type="Pfam" id="PF13439"/>
    </source>
</evidence>
<name>A0A9E2NUW5_9LACO</name>
<dbReference type="Pfam" id="PF00534">
    <property type="entry name" value="Glycos_transf_1"/>
    <property type="match status" value="1"/>
</dbReference>
<protein>
    <submittedName>
        <fullName evidence="3">Glycosyltransferase family 4 protein</fullName>
    </submittedName>
</protein>
<dbReference type="PANTHER" id="PTHR45947">
    <property type="entry name" value="SULFOQUINOVOSYL TRANSFERASE SQD2"/>
    <property type="match status" value="1"/>
</dbReference>
<dbReference type="Pfam" id="PF13439">
    <property type="entry name" value="Glyco_transf_4"/>
    <property type="match status" value="1"/>
</dbReference>
<feature type="domain" description="Glycosyl transferase family 1" evidence="1">
    <location>
        <begin position="194"/>
        <end position="356"/>
    </location>
</feature>
<accession>A0A9E2NUW5</accession>
<dbReference type="GO" id="GO:0016758">
    <property type="term" value="F:hexosyltransferase activity"/>
    <property type="evidence" value="ECO:0007669"/>
    <property type="project" value="TreeGrafter"/>
</dbReference>
<sequence>MNIGLFTDTYFPQVSGVATSIKTLRDELIAQGHHVYIFTTTDPEAKHDDVENGIYRFPSIPFVSFTDRRIAVRGAFRAIKIAEKLHLDVVHNQTEFSLGVMGKVVAHHLHIPCLHTYHTMYQDYLHYIANGHILKPKDVAKLAHMYLHNISGVVAPSERVLETMRDYKVDAPIRVIPTGINLRVYGQRDSEEQRNALRERWGYQPDTPLLLSLSRLAFEKNIHTVIEAMPDILAKKPDTQLLIVGDGPARETLERQVRNLHLTDHIQFAGQIDNDDVHHYYQMADVFVSASDSESQGLTYDEALASDLPIVVMRSEYTDELIDDPAIGISFQKRIDLVNGVLHYLNNPRTSEEQDKRDAKLHEISAEVFAQRILKFYRDCQATLAENDQNKKKTIKNLFHRSRS</sequence>
<dbReference type="InterPro" id="IPR050194">
    <property type="entry name" value="Glycosyltransferase_grp1"/>
</dbReference>
<dbReference type="Proteomes" id="UP000824180">
    <property type="component" value="Unassembled WGS sequence"/>
</dbReference>
<reference evidence="3" key="2">
    <citation type="submission" date="2021-04" db="EMBL/GenBank/DDBJ databases">
        <authorList>
            <person name="Gilroy R."/>
        </authorList>
    </citation>
    <scope>NUCLEOTIDE SEQUENCE</scope>
    <source>
        <strain evidence="3">876</strain>
    </source>
</reference>
<dbReference type="AlphaFoldDB" id="A0A9E2NUW5"/>
<dbReference type="InterPro" id="IPR028098">
    <property type="entry name" value="Glyco_trans_4-like_N"/>
</dbReference>
<gene>
    <name evidence="3" type="ORF">H9843_02845</name>
</gene>
<reference evidence="3" key="1">
    <citation type="journal article" date="2021" name="PeerJ">
        <title>Extensive microbial diversity within the chicken gut microbiome revealed by metagenomics and culture.</title>
        <authorList>
            <person name="Gilroy R."/>
            <person name="Ravi A."/>
            <person name="Getino M."/>
            <person name="Pursley I."/>
            <person name="Horton D.L."/>
            <person name="Alikhan N.F."/>
            <person name="Baker D."/>
            <person name="Gharbi K."/>
            <person name="Hall N."/>
            <person name="Watson M."/>
            <person name="Adriaenssens E.M."/>
            <person name="Foster-Nyarko E."/>
            <person name="Jarju S."/>
            <person name="Secka A."/>
            <person name="Antonio M."/>
            <person name="Oren A."/>
            <person name="Chaudhuri R.R."/>
            <person name="La Ragione R."/>
            <person name="Hildebrand F."/>
            <person name="Pallen M.J."/>
        </authorList>
    </citation>
    <scope>NUCLEOTIDE SEQUENCE</scope>
    <source>
        <strain evidence="3">876</strain>
    </source>
</reference>
<dbReference type="SUPFAM" id="SSF53756">
    <property type="entry name" value="UDP-Glycosyltransferase/glycogen phosphorylase"/>
    <property type="match status" value="1"/>
</dbReference>
<evidence type="ECO:0000313" key="3">
    <source>
        <dbReference type="EMBL" id="MBU3829817.1"/>
    </source>
</evidence>